<keyword evidence="2" id="KW-1185">Reference proteome</keyword>
<dbReference type="EMBL" id="CM039431">
    <property type="protein sequence ID" value="KAI4336036.1"/>
    <property type="molecule type" value="Genomic_DNA"/>
</dbReference>
<dbReference type="Proteomes" id="UP000828941">
    <property type="component" value="Chromosome 6"/>
</dbReference>
<organism evidence="1 2">
    <name type="scientific">Bauhinia variegata</name>
    <name type="common">Purple orchid tree</name>
    <name type="synonym">Phanera variegata</name>
    <dbReference type="NCBI Taxonomy" id="167791"/>
    <lineage>
        <taxon>Eukaryota</taxon>
        <taxon>Viridiplantae</taxon>
        <taxon>Streptophyta</taxon>
        <taxon>Embryophyta</taxon>
        <taxon>Tracheophyta</taxon>
        <taxon>Spermatophyta</taxon>
        <taxon>Magnoliopsida</taxon>
        <taxon>eudicotyledons</taxon>
        <taxon>Gunneridae</taxon>
        <taxon>Pentapetalae</taxon>
        <taxon>rosids</taxon>
        <taxon>fabids</taxon>
        <taxon>Fabales</taxon>
        <taxon>Fabaceae</taxon>
        <taxon>Cercidoideae</taxon>
        <taxon>Cercideae</taxon>
        <taxon>Bauhiniinae</taxon>
        <taxon>Bauhinia</taxon>
    </lineage>
</organism>
<comment type="caution">
    <text evidence="1">The sequence shown here is derived from an EMBL/GenBank/DDBJ whole genome shotgun (WGS) entry which is preliminary data.</text>
</comment>
<protein>
    <submittedName>
        <fullName evidence="1">Uncharacterized protein</fullName>
    </submittedName>
</protein>
<sequence length="82" mass="9876">MEWNEIQVCWSDSWRIRFHALSRRTILKSEVIPPHVWDQKQESVISDSKFAVNVKVIYPKEIHGHWIGLWGWYLGTHDKGYR</sequence>
<reference evidence="1 2" key="1">
    <citation type="journal article" date="2022" name="DNA Res.">
        <title>Chromosomal-level genome assembly of the orchid tree Bauhinia variegata (Leguminosae; Cercidoideae) supports the allotetraploid origin hypothesis of Bauhinia.</title>
        <authorList>
            <person name="Zhong Y."/>
            <person name="Chen Y."/>
            <person name="Zheng D."/>
            <person name="Pang J."/>
            <person name="Liu Y."/>
            <person name="Luo S."/>
            <person name="Meng S."/>
            <person name="Qian L."/>
            <person name="Wei D."/>
            <person name="Dai S."/>
            <person name="Zhou R."/>
        </authorList>
    </citation>
    <scope>NUCLEOTIDE SEQUENCE [LARGE SCALE GENOMIC DNA]</scope>
    <source>
        <strain evidence="1">BV-YZ2020</strain>
    </source>
</reference>
<evidence type="ECO:0000313" key="2">
    <source>
        <dbReference type="Proteomes" id="UP000828941"/>
    </source>
</evidence>
<evidence type="ECO:0000313" key="1">
    <source>
        <dbReference type="EMBL" id="KAI4336036.1"/>
    </source>
</evidence>
<gene>
    <name evidence="1" type="ORF">L6164_014612</name>
</gene>
<name>A0ACB9NIF3_BAUVA</name>
<proteinExistence type="predicted"/>
<accession>A0ACB9NIF3</accession>